<sequence length="294" mass="31613">MRNLPTDLLRALVAVIDCGGFTRAGERLGRSQSAVSLQIKRLEELAGGALFEREPGAGPPRPTEAGRETAIYARRILALNDELVERLSREARAPRLRVGLPNDYADAHLAALAEDARQAGEGEGVRLEIVCDLSVNLLKRFRDGELDLVVAQTPSPAEAPAGEPVRRWRDPLAWVGRAPNGTEEPVRLLAYPEGCNYRREMLAALTRAGLAHEIVCVTPSLSSLEAMLRAGFGVTALSVRAIPAGLGRLAAADGLPALAPLEVGIHARAELGRGPEARLAARFAEAFAERFDRM</sequence>
<gene>
    <name evidence="1" type="ORF">OXU80_08505</name>
</gene>
<reference evidence="1" key="1">
    <citation type="submission" date="2022-11" db="EMBL/GenBank/DDBJ databases">
        <title>beta-Carotene-producing bacterium, Jeongeuplla avenae sp. nov., alleviates the salt stress of Arabidopsis seedlings.</title>
        <authorList>
            <person name="Jiang L."/>
            <person name="Lee J."/>
        </authorList>
    </citation>
    <scope>NUCLEOTIDE SEQUENCE</scope>
    <source>
        <strain evidence="1">DY_R2A_6</strain>
    </source>
</reference>
<name>A0ACD4NU38_9HYPH</name>
<accession>A0ACD4NU38</accession>
<keyword evidence="2" id="KW-1185">Reference proteome</keyword>
<organism evidence="1 2">
    <name type="scientific">Antarcticirhabdus aurantiaca</name>
    <dbReference type="NCBI Taxonomy" id="2606717"/>
    <lineage>
        <taxon>Bacteria</taxon>
        <taxon>Pseudomonadati</taxon>
        <taxon>Pseudomonadota</taxon>
        <taxon>Alphaproteobacteria</taxon>
        <taxon>Hyphomicrobiales</taxon>
        <taxon>Aurantimonadaceae</taxon>
        <taxon>Antarcticirhabdus</taxon>
    </lineage>
</organism>
<dbReference type="Proteomes" id="UP001163223">
    <property type="component" value="Chromosome"/>
</dbReference>
<evidence type="ECO:0000313" key="1">
    <source>
        <dbReference type="EMBL" id="WAJ30230.1"/>
    </source>
</evidence>
<evidence type="ECO:0000313" key="2">
    <source>
        <dbReference type="Proteomes" id="UP001163223"/>
    </source>
</evidence>
<dbReference type="EMBL" id="CP113520">
    <property type="protein sequence ID" value="WAJ30230.1"/>
    <property type="molecule type" value="Genomic_DNA"/>
</dbReference>
<proteinExistence type="predicted"/>
<protein>
    <submittedName>
        <fullName evidence="1">LysR family transcriptional regulator</fullName>
    </submittedName>
</protein>